<name>A0A199UEL2_ANACO</name>
<evidence type="ECO:0000313" key="5">
    <source>
        <dbReference type="Proteomes" id="UP000515123"/>
    </source>
</evidence>
<dbReference type="GeneID" id="109725727"/>
<feature type="compositionally biased region" description="Basic and acidic residues" evidence="1">
    <location>
        <begin position="94"/>
        <end position="103"/>
    </location>
</feature>
<dbReference type="RefSeq" id="XP_020110632.1">
    <property type="nucleotide sequence ID" value="XM_020255043.1"/>
</dbReference>
<keyword evidence="5" id="KW-1185">Reference proteome</keyword>
<dbReference type="GO" id="GO:0005886">
    <property type="term" value="C:plasma membrane"/>
    <property type="evidence" value="ECO:0007669"/>
    <property type="project" value="TreeGrafter"/>
</dbReference>
<feature type="compositionally biased region" description="Polar residues" evidence="1">
    <location>
        <begin position="17"/>
        <end position="33"/>
    </location>
</feature>
<dbReference type="PANTHER" id="PTHR33159:SF101">
    <property type="entry name" value="OS04G0379600 PROTEIN"/>
    <property type="match status" value="1"/>
</dbReference>
<accession>A0A199UEL2</accession>
<protein>
    <submittedName>
        <fullName evidence="3 6">RPM1-interacting protein 4</fullName>
    </submittedName>
</protein>
<feature type="domain" description="RIN4 pathogenic type III effector avirulence factor Avr cleavage site" evidence="2">
    <location>
        <begin position="121"/>
        <end position="151"/>
    </location>
</feature>
<dbReference type="Proteomes" id="UP000515123">
    <property type="component" value="Linkage group 20"/>
</dbReference>
<dbReference type="Proteomes" id="UP000092600">
    <property type="component" value="Unassembled WGS sequence"/>
</dbReference>
<evidence type="ECO:0000313" key="6">
    <source>
        <dbReference type="RefSeq" id="XP_020110632.1"/>
    </source>
</evidence>
<proteinExistence type="predicted"/>
<feature type="compositionally biased region" description="Basic and acidic residues" evidence="1">
    <location>
        <begin position="127"/>
        <end position="136"/>
    </location>
</feature>
<dbReference type="Gramene" id="Aco013481.1.mrna1">
    <property type="protein sequence ID" value="Aco013481.1.mrna1"/>
    <property type="gene ID" value="Aco013481.1.path1"/>
</dbReference>
<evidence type="ECO:0000256" key="1">
    <source>
        <dbReference type="SAM" id="MobiDB-lite"/>
    </source>
</evidence>
<reference evidence="6" key="2">
    <citation type="submission" date="2025-04" db="UniProtKB">
        <authorList>
            <consortium name="RefSeq"/>
        </authorList>
    </citation>
    <scope>IDENTIFICATION</scope>
    <source>
        <tissue evidence="6">Leaf</tissue>
    </source>
</reference>
<feature type="domain" description="RIN4 pathogenic type III effector avirulence factor Avr cleavage site" evidence="2">
    <location>
        <begin position="4"/>
        <end position="32"/>
    </location>
</feature>
<feature type="region of interest" description="Disordered" evidence="1">
    <location>
        <begin position="1"/>
        <end position="136"/>
    </location>
</feature>
<evidence type="ECO:0000259" key="2">
    <source>
        <dbReference type="Pfam" id="PF05627"/>
    </source>
</evidence>
<dbReference type="OrthoDB" id="1109067at2759"/>
<dbReference type="AlphaFoldDB" id="A0A199UEL2"/>
<dbReference type="Pfam" id="PF05627">
    <property type="entry name" value="AvrRpt-cleavage"/>
    <property type="match status" value="2"/>
</dbReference>
<dbReference type="EMBL" id="LSRQ01008377">
    <property type="protein sequence ID" value="OAY63169.1"/>
    <property type="molecule type" value="Genomic_DNA"/>
</dbReference>
<gene>
    <name evidence="6" type="primary">LOC109725727</name>
    <name evidence="3" type="ORF">ACMD2_15049</name>
</gene>
<dbReference type="InterPro" id="IPR040387">
    <property type="entry name" value="RIN4/NOI4"/>
</dbReference>
<dbReference type="STRING" id="4615.A0A199UEL2"/>
<evidence type="ECO:0000313" key="3">
    <source>
        <dbReference type="EMBL" id="OAY63169.1"/>
    </source>
</evidence>
<evidence type="ECO:0000313" key="4">
    <source>
        <dbReference type="Proteomes" id="UP000092600"/>
    </source>
</evidence>
<sequence length="183" mass="21047">MKQQARVPEFGKWENADNVSYTQYFDNARTNRTPGRMINPNDPTQNPEAFLGTEPGARKPKDARKQEADPRQKRNSSQSTRGSKVSCGVRSQAHGHDAKTPERPRRRHGGRGNVTPEREFVVPPFGKWDESNPKSGDKYTGIFEKLREDRQSPMFEPPCPTIGRDYDRSPRVKRFLCFSWRAK</sequence>
<dbReference type="PANTHER" id="PTHR33159">
    <property type="entry name" value="RPM1-INTERACTING PROTEIN 4 (RIN4) FAMILY PROTEIN"/>
    <property type="match status" value="1"/>
</dbReference>
<dbReference type="InterPro" id="IPR008700">
    <property type="entry name" value="TypeIII_avirulence_cleave"/>
</dbReference>
<reference evidence="3 4" key="1">
    <citation type="journal article" date="2016" name="DNA Res.">
        <title>The draft genome of MD-2 pineapple using hybrid error correction of long reads.</title>
        <authorList>
            <person name="Redwan R.M."/>
            <person name="Saidin A."/>
            <person name="Kumar S.V."/>
        </authorList>
    </citation>
    <scope>NUCLEOTIDE SEQUENCE [LARGE SCALE GENOMIC DNA]</scope>
    <source>
        <strain evidence="4">cv. MD2</strain>
        <tissue evidence="3">Leaf</tissue>
    </source>
</reference>
<feature type="compositionally biased region" description="Basic and acidic residues" evidence="1">
    <location>
        <begin position="56"/>
        <end position="72"/>
    </location>
</feature>
<organism evidence="3 4">
    <name type="scientific">Ananas comosus</name>
    <name type="common">Pineapple</name>
    <name type="synonym">Ananas ananas</name>
    <dbReference type="NCBI Taxonomy" id="4615"/>
    <lineage>
        <taxon>Eukaryota</taxon>
        <taxon>Viridiplantae</taxon>
        <taxon>Streptophyta</taxon>
        <taxon>Embryophyta</taxon>
        <taxon>Tracheophyta</taxon>
        <taxon>Spermatophyta</taxon>
        <taxon>Magnoliopsida</taxon>
        <taxon>Liliopsida</taxon>
        <taxon>Poales</taxon>
        <taxon>Bromeliaceae</taxon>
        <taxon>Bromelioideae</taxon>
        <taxon>Ananas</taxon>
    </lineage>
</organism>